<comment type="caution">
    <text evidence="2">The sequence shown here is derived from an EMBL/GenBank/DDBJ whole genome shotgun (WGS) entry which is preliminary data.</text>
</comment>
<dbReference type="GO" id="GO:0005829">
    <property type="term" value="C:cytosol"/>
    <property type="evidence" value="ECO:0007669"/>
    <property type="project" value="TreeGrafter"/>
</dbReference>
<dbReference type="GO" id="GO:0005634">
    <property type="term" value="C:nucleus"/>
    <property type="evidence" value="ECO:0007669"/>
    <property type="project" value="TreeGrafter"/>
</dbReference>
<dbReference type="SUPFAM" id="SSF52317">
    <property type="entry name" value="Class I glutamine amidotransferase-like"/>
    <property type="match status" value="1"/>
</dbReference>
<dbReference type="PANTHER" id="PTHR42695:SF5">
    <property type="entry name" value="GLUTAMINE AMIDOTRANSFERASE YLR126C-RELATED"/>
    <property type="match status" value="1"/>
</dbReference>
<dbReference type="Pfam" id="PF00117">
    <property type="entry name" value="GATase"/>
    <property type="match status" value="1"/>
</dbReference>
<evidence type="ECO:0000313" key="3">
    <source>
        <dbReference type="Proteomes" id="UP000242146"/>
    </source>
</evidence>
<dbReference type="InterPro" id="IPR017926">
    <property type="entry name" value="GATASE"/>
</dbReference>
<dbReference type="Gene3D" id="3.40.50.880">
    <property type="match status" value="2"/>
</dbReference>
<dbReference type="GO" id="GO:0016740">
    <property type="term" value="F:transferase activity"/>
    <property type="evidence" value="ECO:0007669"/>
    <property type="project" value="UniProtKB-KW"/>
</dbReference>
<keyword evidence="3" id="KW-1185">Reference proteome</keyword>
<keyword evidence="2" id="KW-0315">Glutamine amidotransferase</keyword>
<dbReference type="EMBL" id="MCGT01000013">
    <property type="protein sequence ID" value="ORX54397.1"/>
    <property type="molecule type" value="Genomic_DNA"/>
</dbReference>
<dbReference type="AlphaFoldDB" id="A0A1X2GI21"/>
<dbReference type="STRING" id="101127.A0A1X2GI21"/>
<dbReference type="OrthoDB" id="92161at2759"/>
<sequence>MVRVLEKYGDYPKMFSLVFDNAKSASNKPVNITWEAFDVVHEQAYPQDLAKFDAIVITGSSASAYEDVPWIVKLVDFVKSVLVQQKPKMLGICFGHQIIARAAGGVVAKNSNGWERLNQVHQDQVSVLPAGFHSLATTAPHTPIHALISDNGQCLTIQGHPEFNRDTVRILLGLRAEAGVIAKDFAQEQINKLDQEGPDMEDVWLVQHFLDFLLGDLVLQDTEDSVTADTGNPHGPNIKIGND</sequence>
<accession>A0A1X2GI21</accession>
<dbReference type="Proteomes" id="UP000242146">
    <property type="component" value="Unassembled WGS sequence"/>
</dbReference>
<dbReference type="PANTHER" id="PTHR42695">
    <property type="entry name" value="GLUTAMINE AMIDOTRANSFERASE YLR126C-RELATED"/>
    <property type="match status" value="1"/>
</dbReference>
<organism evidence="2 3">
    <name type="scientific">Hesseltinella vesiculosa</name>
    <dbReference type="NCBI Taxonomy" id="101127"/>
    <lineage>
        <taxon>Eukaryota</taxon>
        <taxon>Fungi</taxon>
        <taxon>Fungi incertae sedis</taxon>
        <taxon>Mucoromycota</taxon>
        <taxon>Mucoromycotina</taxon>
        <taxon>Mucoromycetes</taxon>
        <taxon>Mucorales</taxon>
        <taxon>Cunninghamellaceae</taxon>
        <taxon>Hesseltinella</taxon>
    </lineage>
</organism>
<reference evidence="2 3" key="1">
    <citation type="submission" date="2016-07" db="EMBL/GenBank/DDBJ databases">
        <title>Pervasive Adenine N6-methylation of Active Genes in Fungi.</title>
        <authorList>
            <consortium name="DOE Joint Genome Institute"/>
            <person name="Mondo S.J."/>
            <person name="Dannebaum R.O."/>
            <person name="Kuo R.C."/>
            <person name="Labutti K."/>
            <person name="Haridas S."/>
            <person name="Kuo A."/>
            <person name="Salamov A."/>
            <person name="Ahrendt S.R."/>
            <person name="Lipzen A."/>
            <person name="Sullivan W."/>
            <person name="Andreopoulos W.B."/>
            <person name="Clum A."/>
            <person name="Lindquist E."/>
            <person name="Daum C."/>
            <person name="Ramamoorthy G.K."/>
            <person name="Gryganskyi A."/>
            <person name="Culley D."/>
            <person name="Magnuson J.K."/>
            <person name="James T.Y."/>
            <person name="O'Malley M.A."/>
            <person name="Stajich J.E."/>
            <person name="Spatafora J.W."/>
            <person name="Visel A."/>
            <person name="Grigoriev I.V."/>
        </authorList>
    </citation>
    <scope>NUCLEOTIDE SEQUENCE [LARGE SCALE GENOMIC DNA]</scope>
    <source>
        <strain evidence="2 3">NRRL 3301</strain>
    </source>
</reference>
<dbReference type="InterPro" id="IPR044992">
    <property type="entry name" value="ChyE-like"/>
</dbReference>
<keyword evidence="2" id="KW-0808">Transferase</keyword>
<protein>
    <submittedName>
        <fullName evidence="2">Class I glutamine amidotransferase-like protein</fullName>
    </submittedName>
</protein>
<feature type="domain" description="Glutamine amidotransferase" evidence="1">
    <location>
        <begin position="40"/>
        <end position="111"/>
    </location>
</feature>
<name>A0A1X2GI21_9FUNG</name>
<dbReference type="InterPro" id="IPR029062">
    <property type="entry name" value="Class_I_gatase-like"/>
</dbReference>
<proteinExistence type="predicted"/>
<dbReference type="PROSITE" id="PS51273">
    <property type="entry name" value="GATASE_TYPE_1"/>
    <property type="match status" value="1"/>
</dbReference>
<gene>
    <name evidence="2" type="ORF">DM01DRAFT_321149</name>
</gene>
<dbReference type="CDD" id="cd01741">
    <property type="entry name" value="GATase1_1"/>
    <property type="match status" value="1"/>
</dbReference>
<evidence type="ECO:0000259" key="1">
    <source>
        <dbReference type="Pfam" id="PF00117"/>
    </source>
</evidence>
<evidence type="ECO:0000313" key="2">
    <source>
        <dbReference type="EMBL" id="ORX54397.1"/>
    </source>
</evidence>